<dbReference type="InterPro" id="IPR050678">
    <property type="entry name" value="DNA_Partitioning_ATPase"/>
</dbReference>
<organism evidence="2 3">
    <name type="scientific">Legionella beliardensis</name>
    <dbReference type="NCBI Taxonomy" id="91822"/>
    <lineage>
        <taxon>Bacteria</taxon>
        <taxon>Pseudomonadati</taxon>
        <taxon>Pseudomonadota</taxon>
        <taxon>Gammaproteobacteria</taxon>
        <taxon>Legionellales</taxon>
        <taxon>Legionellaceae</taxon>
        <taxon>Legionella</taxon>
    </lineage>
</organism>
<dbReference type="Gene3D" id="3.40.50.300">
    <property type="entry name" value="P-loop containing nucleotide triphosphate hydrolases"/>
    <property type="match status" value="1"/>
</dbReference>
<dbReference type="OrthoDB" id="69313at2"/>
<evidence type="ECO:0000259" key="1">
    <source>
        <dbReference type="Pfam" id="PF01656"/>
    </source>
</evidence>
<dbReference type="PIRSF" id="PIRSF009320">
    <property type="entry name" value="Nuc_binding_HP_1000"/>
    <property type="match status" value="1"/>
</dbReference>
<evidence type="ECO:0000313" key="3">
    <source>
        <dbReference type="Proteomes" id="UP000254968"/>
    </source>
</evidence>
<dbReference type="SUPFAM" id="SSF52540">
    <property type="entry name" value="P-loop containing nucleoside triphosphate hydrolases"/>
    <property type="match status" value="1"/>
</dbReference>
<dbReference type="CDD" id="cd02042">
    <property type="entry name" value="ParAB_family"/>
    <property type="match status" value="1"/>
</dbReference>
<sequence length="213" mass="23586">MIILIGGEKGGTGKTTLATNLAATRAIDGFDPLLVDTDPQKTASFWSLTRDENSYTPRVTTIQKFDNVKQEILALKSKFDDIIIDAGGRDSLELRTSLLVADKAFFPLRASQFDLWTLAKINSHIKDARSINENLKAFVLINQASPNPGVKEGEQASMYLEEFDELTSINTIISERIAYRKAAILGCCVQEISPEDKKASAEILSLYEEVFHV</sequence>
<dbReference type="EMBL" id="UGNV01000004">
    <property type="protein sequence ID" value="STX55643.1"/>
    <property type="molecule type" value="Genomic_DNA"/>
</dbReference>
<dbReference type="RefSeq" id="WP_115304261.1">
    <property type="nucleotide sequence ID" value="NZ_CAAAHO010000012.1"/>
</dbReference>
<name>A0A378JPC9_9GAMM</name>
<gene>
    <name evidence="2" type="ORF">NCTC13315_03014</name>
</gene>
<dbReference type="PANTHER" id="PTHR13696">
    <property type="entry name" value="P-LOOP CONTAINING NUCLEOSIDE TRIPHOSPHATE HYDROLASE"/>
    <property type="match status" value="1"/>
</dbReference>
<reference evidence="2 3" key="1">
    <citation type="submission" date="2018-06" db="EMBL/GenBank/DDBJ databases">
        <authorList>
            <consortium name="Pathogen Informatics"/>
            <person name="Doyle S."/>
        </authorList>
    </citation>
    <scope>NUCLEOTIDE SEQUENCE [LARGE SCALE GENOMIC DNA]</scope>
    <source>
        <strain evidence="2 3">NCTC13315</strain>
    </source>
</reference>
<dbReference type="AlphaFoldDB" id="A0A378JPC9"/>
<dbReference type="Proteomes" id="UP000254968">
    <property type="component" value="Unassembled WGS sequence"/>
</dbReference>
<dbReference type="PANTHER" id="PTHR13696:SF96">
    <property type="entry name" value="COBQ_COBB_MIND_PARA NUCLEOTIDE BINDING DOMAIN-CONTAINING PROTEIN"/>
    <property type="match status" value="1"/>
</dbReference>
<accession>A0A378JPC9</accession>
<proteinExistence type="predicted"/>
<dbReference type="InterPro" id="IPR027417">
    <property type="entry name" value="P-loop_NTPase"/>
</dbReference>
<feature type="domain" description="CobQ/CobB/MinD/ParA nucleotide binding" evidence="1">
    <location>
        <begin position="3"/>
        <end position="182"/>
    </location>
</feature>
<keyword evidence="3" id="KW-1185">Reference proteome</keyword>
<protein>
    <submittedName>
        <fullName evidence="2">Cobyrinic acid ac-diamide synthase</fullName>
    </submittedName>
</protein>
<dbReference type="Pfam" id="PF01656">
    <property type="entry name" value="CbiA"/>
    <property type="match status" value="1"/>
</dbReference>
<evidence type="ECO:0000313" key="2">
    <source>
        <dbReference type="EMBL" id="STX55643.1"/>
    </source>
</evidence>
<dbReference type="InterPro" id="IPR002586">
    <property type="entry name" value="CobQ/CobB/MinD/ParA_Nub-bd_dom"/>
</dbReference>